<accession>A0A3E4XA68</accession>
<dbReference type="EMBL" id="QSTL01000029">
    <property type="protein sequence ID" value="RGM51373.1"/>
    <property type="molecule type" value="Genomic_DNA"/>
</dbReference>
<comment type="caution">
    <text evidence="1">The sequence shown here is derived from an EMBL/GenBank/DDBJ whole genome shotgun (WGS) entry which is preliminary data.</text>
</comment>
<sequence>MNTLPIAVKFVSWDIPTLETLENSKVYALRVKLNKGGKMDRAEKNWLAENVRGNSYFRTAVPLQGYRFDFSDVLHKYLVNQYDSWNEYHAPDKTSLRAIIYGRINQIVEIK</sequence>
<organism evidence="1 2">
    <name type="scientific">Bacteroides uniformis</name>
    <dbReference type="NCBI Taxonomy" id="820"/>
    <lineage>
        <taxon>Bacteria</taxon>
        <taxon>Pseudomonadati</taxon>
        <taxon>Bacteroidota</taxon>
        <taxon>Bacteroidia</taxon>
        <taxon>Bacteroidales</taxon>
        <taxon>Bacteroidaceae</taxon>
        <taxon>Bacteroides</taxon>
    </lineage>
</organism>
<dbReference type="Proteomes" id="UP000261295">
    <property type="component" value="Unassembled WGS sequence"/>
</dbReference>
<dbReference type="GO" id="GO:0005524">
    <property type="term" value="F:ATP binding"/>
    <property type="evidence" value="ECO:0007669"/>
    <property type="project" value="UniProtKB-KW"/>
</dbReference>
<reference evidence="1 2" key="1">
    <citation type="submission" date="2018-08" db="EMBL/GenBank/DDBJ databases">
        <title>A genome reference for cultivated species of the human gut microbiota.</title>
        <authorList>
            <person name="Zou Y."/>
            <person name="Xue W."/>
            <person name="Luo G."/>
        </authorList>
    </citation>
    <scope>NUCLEOTIDE SEQUENCE [LARGE SCALE GENOMIC DNA]</scope>
    <source>
        <strain evidence="1 2">OM07-9</strain>
    </source>
</reference>
<proteinExistence type="predicted"/>
<dbReference type="RefSeq" id="WP_117749933.1">
    <property type="nucleotide sequence ID" value="NZ_QSTL01000029.1"/>
</dbReference>
<name>A0A3E4XA68_BACUN</name>
<keyword evidence="1" id="KW-0547">Nucleotide-binding</keyword>
<protein>
    <submittedName>
        <fullName evidence="1">Molybdenum ABC transporter ATP-binding protein</fullName>
    </submittedName>
</protein>
<keyword evidence="1" id="KW-0067">ATP-binding</keyword>
<evidence type="ECO:0000313" key="1">
    <source>
        <dbReference type="EMBL" id="RGM51373.1"/>
    </source>
</evidence>
<dbReference type="AlphaFoldDB" id="A0A3E4XA68"/>
<evidence type="ECO:0000313" key="2">
    <source>
        <dbReference type="Proteomes" id="UP000261295"/>
    </source>
</evidence>
<gene>
    <name evidence="1" type="ORF">DXC07_19315</name>
</gene>